<dbReference type="CDD" id="cd00077">
    <property type="entry name" value="HDc"/>
    <property type="match status" value="1"/>
</dbReference>
<dbReference type="GO" id="GO:0008728">
    <property type="term" value="F:GTP diphosphokinase activity"/>
    <property type="evidence" value="ECO:0007669"/>
    <property type="project" value="UniProtKB-EC"/>
</dbReference>
<dbReference type="InterPro" id="IPR043519">
    <property type="entry name" value="NT_sf"/>
</dbReference>
<dbReference type="Gene3D" id="1.10.3210.10">
    <property type="entry name" value="Hypothetical protein af1432"/>
    <property type="match status" value="1"/>
</dbReference>
<comment type="caution">
    <text evidence="6">The sequence shown here is derived from an EMBL/GenBank/DDBJ whole genome shotgun (WGS) entry which is preliminary data.</text>
</comment>
<dbReference type="GO" id="GO:0005525">
    <property type="term" value="F:GTP binding"/>
    <property type="evidence" value="ECO:0007669"/>
    <property type="project" value="UniProtKB-KW"/>
</dbReference>
<protein>
    <recommendedName>
        <fullName evidence="2">GTP diphosphokinase</fullName>
        <ecNumber evidence="2">2.7.6.5</ecNumber>
    </recommendedName>
</protein>
<sequence>MITVSGTLHPSGVVYSNNIRSFFHEGEHSESGGMSCAVSHSSYNAKTSSSMRAPSFFLLSRIFNHAPFISSSFLGCSCPAGCTPRISGRVAQLFPSSRHAMTKGESYPRATHLMYRNLGKIPDLCTMDSLLQVTNGSHATRLLPVASIGTVVAVSGAITSSTTTTNPHSAVISTLTQLAVTAIAIASGACLSTQVESLWPRNEESPEQLLLEGVDVTGYKIFLEPEVVKAVSFAKEAHAGQMRKTGEPYLTHCLHTAKILAALVPETGNRAINTVVAGILHDVIDDTHKDIQNVRDVFGADVARLVAGVSRLSHINQLLRRHRRTSSNRTPSNNGGLTQEEVNSLRVMLLGMVNDPRVVLIKLADRLHNMRTIYALPQTKAYAVAQETLAVWCSLASRLGVWAVKAELEDLCFAVLRPQIFCRLRAELAAIWSPDKDWRYFRRMTKRAKRKALLYGEEVDEQPKRDSFVIEGEPTMKELLESVIPFDVLEDRRKRRSMLGALTKSGKLGLKKTKVMRDAEVALASLAACEEALERELLISTSYIPGMEVTLSGRLKSLYSTYSKMKRKNVSVDQIYDARALRVIVGDGNGKFHVPAVEGCYNVLSVVHRLWTPIGGEFDDYILNPKPSRYQSLHTAVEGPDGAALEVQIRTQGMHEHAEYGHAAHWLYKEADNGSKTFSTETVSSLVGQDIRDGVNDLEYQKVGVSQSISPVIESFQSTCTRSIQLGDPVLRIEGGRLLAGVILRVDRNGRDLLVAISFALHAREVASGRSGNQRGKWFTYAQLYKKVTDQWWFAPGHGDWSTWLEKYTLCSDGIYHKEDQFERPLPTFIQFLELNKQEEAEYWEVMDAVLKGEEVNTSESLEENQNININTDLTVSTEARLNNKVRLLRSMLQWERQLHTEAASADGSLLSEVLVIRWPDGEIMRMPAGSTAADAAWKMGMEGKFIFINGHIAPPYLGLQDGDIVEVRM</sequence>
<reference evidence="6" key="1">
    <citation type="submission" date="2021-08" db="EMBL/GenBank/DDBJ databases">
        <title>WGS assembly of Ceratopteris richardii.</title>
        <authorList>
            <person name="Marchant D.B."/>
            <person name="Chen G."/>
            <person name="Jenkins J."/>
            <person name="Shu S."/>
            <person name="Leebens-Mack J."/>
            <person name="Grimwood J."/>
            <person name="Schmutz J."/>
            <person name="Soltis P."/>
            <person name="Soltis D."/>
            <person name="Chen Z.-H."/>
        </authorList>
    </citation>
    <scope>NUCLEOTIDE SEQUENCE</scope>
    <source>
        <strain evidence="6">Whitten #5841</strain>
        <tissue evidence="6">Leaf</tissue>
    </source>
</reference>
<dbReference type="SMART" id="SM00471">
    <property type="entry name" value="HDc"/>
    <property type="match status" value="1"/>
</dbReference>
<keyword evidence="3" id="KW-0346">Stress response</keyword>
<evidence type="ECO:0000259" key="5">
    <source>
        <dbReference type="PROSITE" id="PS51831"/>
    </source>
</evidence>
<dbReference type="OrthoDB" id="430679at2759"/>
<dbReference type="AlphaFoldDB" id="A0A8T2RS61"/>
<evidence type="ECO:0000313" key="6">
    <source>
        <dbReference type="EMBL" id="KAH7299306.1"/>
    </source>
</evidence>
<keyword evidence="7" id="KW-1185">Reference proteome</keyword>
<dbReference type="SUPFAM" id="SSF81301">
    <property type="entry name" value="Nucleotidyltransferase"/>
    <property type="match status" value="1"/>
</dbReference>
<accession>A0A8T2RS61</accession>
<evidence type="ECO:0000256" key="3">
    <source>
        <dbReference type="ARBA" id="ARBA00023016"/>
    </source>
</evidence>
<dbReference type="PANTHER" id="PTHR21262">
    <property type="entry name" value="GUANOSINE-3',5'-BIS DIPHOSPHATE 3'-PYROPHOSPHOHYDROLASE"/>
    <property type="match status" value="1"/>
</dbReference>
<evidence type="ECO:0000256" key="1">
    <source>
        <dbReference type="ARBA" id="ARBA00007476"/>
    </source>
</evidence>
<dbReference type="SUPFAM" id="SSF109604">
    <property type="entry name" value="HD-domain/PDEase-like"/>
    <property type="match status" value="1"/>
</dbReference>
<dbReference type="Pfam" id="PF04607">
    <property type="entry name" value="RelA_SpoT"/>
    <property type="match status" value="1"/>
</dbReference>
<dbReference type="InterPro" id="IPR006674">
    <property type="entry name" value="HD_domain"/>
</dbReference>
<dbReference type="EMBL" id="CM035429">
    <property type="protein sequence ID" value="KAH7299306.1"/>
    <property type="molecule type" value="Genomic_DNA"/>
</dbReference>
<dbReference type="FunFam" id="1.10.3210.10:FF:000001">
    <property type="entry name" value="GTP pyrophosphokinase RelA"/>
    <property type="match status" value="1"/>
</dbReference>
<dbReference type="GO" id="GO:0009507">
    <property type="term" value="C:chloroplast"/>
    <property type="evidence" value="ECO:0007669"/>
    <property type="project" value="TreeGrafter"/>
</dbReference>
<keyword evidence="4" id="KW-0342">GTP-binding</keyword>
<dbReference type="CDD" id="cd05399">
    <property type="entry name" value="NT_Rel-Spo_like"/>
    <property type="match status" value="1"/>
</dbReference>
<evidence type="ECO:0000256" key="4">
    <source>
        <dbReference type="ARBA" id="ARBA00023134"/>
    </source>
</evidence>
<dbReference type="OMA" id="HIGQFRK"/>
<organism evidence="6 7">
    <name type="scientific">Ceratopteris richardii</name>
    <name type="common">Triangle waterfern</name>
    <dbReference type="NCBI Taxonomy" id="49495"/>
    <lineage>
        <taxon>Eukaryota</taxon>
        <taxon>Viridiplantae</taxon>
        <taxon>Streptophyta</taxon>
        <taxon>Embryophyta</taxon>
        <taxon>Tracheophyta</taxon>
        <taxon>Polypodiopsida</taxon>
        <taxon>Polypodiidae</taxon>
        <taxon>Polypodiales</taxon>
        <taxon>Pteridineae</taxon>
        <taxon>Pteridaceae</taxon>
        <taxon>Parkerioideae</taxon>
        <taxon>Ceratopteris</taxon>
    </lineage>
</organism>
<dbReference type="GO" id="GO:0015969">
    <property type="term" value="P:guanosine tetraphosphate metabolic process"/>
    <property type="evidence" value="ECO:0007669"/>
    <property type="project" value="InterPro"/>
</dbReference>
<proteinExistence type="inferred from homology"/>
<dbReference type="InterPro" id="IPR007685">
    <property type="entry name" value="RelA_SpoT"/>
</dbReference>
<dbReference type="InterPro" id="IPR056011">
    <property type="entry name" value="DUF7589"/>
</dbReference>
<evidence type="ECO:0000313" key="7">
    <source>
        <dbReference type="Proteomes" id="UP000825935"/>
    </source>
</evidence>
<comment type="similarity">
    <text evidence="1">Belongs to the RelA/SpoT family.</text>
</comment>
<dbReference type="PANTHER" id="PTHR21262:SF31">
    <property type="entry name" value="GTP PYROPHOSPHOKINASE"/>
    <property type="match status" value="1"/>
</dbReference>
<dbReference type="Pfam" id="PF13328">
    <property type="entry name" value="HD_4"/>
    <property type="match status" value="1"/>
</dbReference>
<dbReference type="FunFam" id="3.30.460.10:FF:000030">
    <property type="entry name" value="Putative GTP diphosphokinase RSH2 chloroplastic"/>
    <property type="match status" value="1"/>
</dbReference>
<dbReference type="Pfam" id="PF24500">
    <property type="entry name" value="DUF7589"/>
    <property type="match status" value="1"/>
</dbReference>
<dbReference type="EC" id="2.7.6.5" evidence="2"/>
<name>A0A8T2RS61_CERRI</name>
<feature type="domain" description="HD" evidence="5">
    <location>
        <begin position="249"/>
        <end position="370"/>
    </location>
</feature>
<dbReference type="SMART" id="SM00954">
    <property type="entry name" value="RelA_SpoT"/>
    <property type="match status" value="1"/>
</dbReference>
<evidence type="ECO:0000256" key="2">
    <source>
        <dbReference type="ARBA" id="ARBA00013251"/>
    </source>
</evidence>
<keyword evidence="4" id="KW-0547">Nucleotide-binding</keyword>
<dbReference type="Gene3D" id="3.30.460.10">
    <property type="entry name" value="Beta Polymerase, domain 2"/>
    <property type="match status" value="1"/>
</dbReference>
<gene>
    <name evidence="6" type="ORF">KP509_24G004600</name>
</gene>
<dbReference type="Proteomes" id="UP000825935">
    <property type="component" value="Chromosome 24"/>
</dbReference>
<dbReference type="InterPro" id="IPR003607">
    <property type="entry name" value="HD/PDEase_dom"/>
</dbReference>
<dbReference type="PROSITE" id="PS51831">
    <property type="entry name" value="HD"/>
    <property type="match status" value="1"/>
</dbReference>